<dbReference type="InterPro" id="IPR003390">
    <property type="entry name" value="DNA_integrity_scan_DisA_N"/>
</dbReference>
<evidence type="ECO:0000259" key="7">
    <source>
        <dbReference type="PROSITE" id="PS51794"/>
    </source>
</evidence>
<gene>
    <name evidence="8" type="ORF">NCTC10118_00672</name>
</gene>
<dbReference type="PANTHER" id="PTHR34185:SF1">
    <property type="entry name" value="DIADENYLATE CYCLASE"/>
    <property type="match status" value="1"/>
</dbReference>
<comment type="catalytic activity">
    <reaction evidence="1">
        <text>2 ATP = 3',3'-c-di-AMP + 2 diphosphate</text>
        <dbReference type="Rhea" id="RHEA:35655"/>
        <dbReference type="ChEBI" id="CHEBI:30616"/>
        <dbReference type="ChEBI" id="CHEBI:33019"/>
        <dbReference type="ChEBI" id="CHEBI:71500"/>
        <dbReference type="EC" id="2.7.7.85"/>
    </reaction>
</comment>
<dbReference type="RefSeq" id="WP_223213429.1">
    <property type="nucleotide sequence ID" value="NZ_AP018135.1"/>
</dbReference>
<evidence type="ECO:0000313" key="8">
    <source>
        <dbReference type="EMBL" id="VEU63623.1"/>
    </source>
</evidence>
<dbReference type="Pfam" id="PF02457">
    <property type="entry name" value="DAC"/>
    <property type="match status" value="1"/>
</dbReference>
<dbReference type="InterPro" id="IPR036888">
    <property type="entry name" value="DNA_integrity_DisA_N_sf"/>
</dbReference>
<accession>A0A449AF68</accession>
<dbReference type="EMBL" id="LR214972">
    <property type="protein sequence ID" value="VEU63623.1"/>
    <property type="molecule type" value="Genomic_DNA"/>
</dbReference>
<evidence type="ECO:0000256" key="3">
    <source>
        <dbReference type="ARBA" id="ARBA00022695"/>
    </source>
</evidence>
<keyword evidence="6" id="KW-1133">Transmembrane helix</keyword>
<dbReference type="GO" id="GO:0005524">
    <property type="term" value="F:ATP binding"/>
    <property type="evidence" value="ECO:0007669"/>
    <property type="project" value="UniProtKB-KW"/>
</dbReference>
<dbReference type="GO" id="GO:0006171">
    <property type="term" value="P:cAMP biosynthetic process"/>
    <property type="evidence" value="ECO:0007669"/>
    <property type="project" value="InterPro"/>
</dbReference>
<keyword evidence="5" id="KW-0067">ATP-binding</keyword>
<keyword evidence="4" id="KW-0547">Nucleotide-binding</keyword>
<keyword evidence="9" id="KW-1185">Reference proteome</keyword>
<dbReference type="Gene3D" id="3.40.1700.10">
    <property type="entry name" value="DNA integrity scanning protein, DisA, N-terminal domain"/>
    <property type="match status" value="1"/>
</dbReference>
<evidence type="ECO:0000256" key="4">
    <source>
        <dbReference type="ARBA" id="ARBA00022741"/>
    </source>
</evidence>
<keyword evidence="6" id="KW-0812">Transmembrane</keyword>
<evidence type="ECO:0000256" key="2">
    <source>
        <dbReference type="ARBA" id="ARBA00022679"/>
    </source>
</evidence>
<proteinExistence type="predicted"/>
<evidence type="ECO:0000256" key="1">
    <source>
        <dbReference type="ARBA" id="ARBA00000877"/>
    </source>
</evidence>
<organism evidence="8 9">
    <name type="scientific">Mycoplasmopsis bovirhinis</name>
    <dbReference type="NCBI Taxonomy" id="29553"/>
    <lineage>
        <taxon>Bacteria</taxon>
        <taxon>Bacillati</taxon>
        <taxon>Mycoplasmatota</taxon>
        <taxon>Mycoplasmoidales</taxon>
        <taxon>Metamycoplasmataceae</taxon>
        <taxon>Mycoplasmopsis</taxon>
    </lineage>
</organism>
<evidence type="ECO:0000313" key="9">
    <source>
        <dbReference type="Proteomes" id="UP000289952"/>
    </source>
</evidence>
<dbReference type="GO" id="GO:0106408">
    <property type="term" value="F:diadenylate cyclase activity"/>
    <property type="evidence" value="ECO:0007669"/>
    <property type="project" value="UniProtKB-EC"/>
</dbReference>
<dbReference type="PIRSF" id="PIRSF004793">
    <property type="entry name" value="UCP004793"/>
    <property type="match status" value="1"/>
</dbReference>
<feature type="transmembrane region" description="Helical" evidence="6">
    <location>
        <begin position="6"/>
        <end position="24"/>
    </location>
</feature>
<evidence type="ECO:0000256" key="6">
    <source>
        <dbReference type="SAM" id="Phobius"/>
    </source>
</evidence>
<dbReference type="SUPFAM" id="SSF143597">
    <property type="entry name" value="YojJ-like"/>
    <property type="match status" value="1"/>
</dbReference>
<protein>
    <submittedName>
        <fullName evidence="8">Membrane protein</fullName>
    </submittedName>
</protein>
<dbReference type="InterPro" id="IPR050338">
    <property type="entry name" value="DisA"/>
</dbReference>
<dbReference type="AlphaFoldDB" id="A0A449AF68"/>
<keyword evidence="2" id="KW-0808">Transferase</keyword>
<dbReference type="GO" id="GO:0004016">
    <property type="term" value="F:adenylate cyclase activity"/>
    <property type="evidence" value="ECO:0007669"/>
    <property type="project" value="InterPro"/>
</dbReference>
<evidence type="ECO:0000256" key="5">
    <source>
        <dbReference type="ARBA" id="ARBA00022840"/>
    </source>
</evidence>
<keyword evidence="6" id="KW-0472">Membrane</keyword>
<sequence>MQIAIIVILSLLLVIGLISLVILLKPAFNYFLKNIVFKSSYDKIGQSSQIRLINQLRESVEYLSKYKIGAIITIENNDVLDNYRTDGIILDANISSGLLISIFNKNSPLHDGAVIIRKNKIYYASTFYKITDKSVPASYGSRHRAAIGISEQTDAVTILVSEQTGLIRLLRKNIILSVRLDQFQEELIKILKG</sequence>
<feature type="domain" description="DAC" evidence="7">
    <location>
        <begin position="34"/>
        <end position="182"/>
    </location>
</feature>
<dbReference type="Proteomes" id="UP000289952">
    <property type="component" value="Chromosome"/>
</dbReference>
<dbReference type="PANTHER" id="PTHR34185">
    <property type="entry name" value="DIADENYLATE CYCLASE"/>
    <property type="match status" value="1"/>
</dbReference>
<name>A0A449AF68_9BACT</name>
<keyword evidence="3" id="KW-0548">Nucleotidyltransferase</keyword>
<dbReference type="InterPro" id="IPR014046">
    <property type="entry name" value="C-di-AMP_synthase"/>
</dbReference>
<dbReference type="PROSITE" id="PS51794">
    <property type="entry name" value="DAC"/>
    <property type="match status" value="1"/>
</dbReference>
<reference evidence="8 9" key="1">
    <citation type="submission" date="2019-01" db="EMBL/GenBank/DDBJ databases">
        <authorList>
            <consortium name="Pathogen Informatics"/>
        </authorList>
    </citation>
    <scope>NUCLEOTIDE SEQUENCE [LARGE SCALE GENOMIC DNA]</scope>
    <source>
        <strain evidence="8 9">NCTC10118</strain>
    </source>
</reference>